<sequence length="71" mass="7914">MVTSTLLHLSSRIVLLIHHQSHLHRNPASNDNIVQEGKTPVPVQKDQTPVPENHITANVLSYFNDLDVVAI</sequence>
<accession>E9I3I3</accession>
<dbReference type="EMBL" id="GL734564">
    <property type="protein sequence ID" value="EFX61448.1"/>
    <property type="molecule type" value="Genomic_DNA"/>
</dbReference>
<dbReference type="KEGG" id="dpx:DAPPUDRAFT_273380"/>
<dbReference type="EMBL" id="GL735377">
    <property type="protein sequence ID" value="EFX60894.1"/>
    <property type="molecule type" value="Genomic_DNA"/>
</dbReference>
<dbReference type="Proteomes" id="UP000000305">
    <property type="component" value="Unassembled WGS sequence"/>
</dbReference>
<evidence type="ECO:0000313" key="3">
    <source>
        <dbReference type="Proteomes" id="UP000000305"/>
    </source>
</evidence>
<dbReference type="HOGENOM" id="CLU_2742606_0_0_1"/>
<evidence type="ECO:0000313" key="1">
    <source>
        <dbReference type="EMBL" id="EFX60894.1"/>
    </source>
</evidence>
<protein>
    <submittedName>
        <fullName evidence="2">Uncharacterized protein</fullName>
    </submittedName>
</protein>
<evidence type="ECO:0000313" key="2">
    <source>
        <dbReference type="EMBL" id="EFX61448.1"/>
    </source>
</evidence>
<proteinExistence type="predicted"/>
<name>E9I3I3_DAPPU</name>
<gene>
    <name evidence="2" type="ORF">DAPPUDRAFT_273380</name>
    <name evidence="1" type="ORF">DAPPUDRAFT_341068</name>
</gene>
<dbReference type="KEGG" id="dpx:DAPPUDRAFT_341068"/>
<reference evidence="2 3" key="1">
    <citation type="journal article" date="2011" name="Science">
        <title>The ecoresponsive genome of Daphnia pulex.</title>
        <authorList>
            <person name="Colbourne J.K."/>
            <person name="Pfrender M.E."/>
            <person name="Gilbert D."/>
            <person name="Thomas W.K."/>
            <person name="Tucker A."/>
            <person name="Oakley T.H."/>
            <person name="Tokishita S."/>
            <person name="Aerts A."/>
            <person name="Arnold G.J."/>
            <person name="Basu M.K."/>
            <person name="Bauer D.J."/>
            <person name="Caceres C.E."/>
            <person name="Carmel L."/>
            <person name="Casola C."/>
            <person name="Choi J.H."/>
            <person name="Detter J.C."/>
            <person name="Dong Q."/>
            <person name="Dusheyko S."/>
            <person name="Eads B.D."/>
            <person name="Frohlich T."/>
            <person name="Geiler-Samerotte K.A."/>
            <person name="Gerlach D."/>
            <person name="Hatcher P."/>
            <person name="Jogdeo S."/>
            <person name="Krijgsveld J."/>
            <person name="Kriventseva E.V."/>
            <person name="Kultz D."/>
            <person name="Laforsch C."/>
            <person name="Lindquist E."/>
            <person name="Lopez J."/>
            <person name="Manak J.R."/>
            <person name="Muller J."/>
            <person name="Pangilinan J."/>
            <person name="Patwardhan R.P."/>
            <person name="Pitluck S."/>
            <person name="Pritham E.J."/>
            <person name="Rechtsteiner A."/>
            <person name="Rho M."/>
            <person name="Rogozin I.B."/>
            <person name="Sakarya O."/>
            <person name="Salamov A."/>
            <person name="Schaack S."/>
            <person name="Shapiro H."/>
            <person name="Shiga Y."/>
            <person name="Skalitzky C."/>
            <person name="Smith Z."/>
            <person name="Souvorov A."/>
            <person name="Sung W."/>
            <person name="Tang Z."/>
            <person name="Tsuchiya D."/>
            <person name="Tu H."/>
            <person name="Vos H."/>
            <person name="Wang M."/>
            <person name="Wolf Y.I."/>
            <person name="Yamagata H."/>
            <person name="Yamada T."/>
            <person name="Ye Y."/>
            <person name="Shaw J.R."/>
            <person name="Andrews J."/>
            <person name="Crease T.J."/>
            <person name="Tang H."/>
            <person name="Lucas S.M."/>
            <person name="Robertson H.M."/>
            <person name="Bork P."/>
            <person name="Koonin E.V."/>
            <person name="Zdobnov E.M."/>
            <person name="Grigoriev I.V."/>
            <person name="Lynch M."/>
            <person name="Boore J.L."/>
        </authorList>
    </citation>
    <scope>NUCLEOTIDE SEQUENCE [LARGE SCALE GENOMIC DNA]</scope>
</reference>
<organism evidence="2 3">
    <name type="scientific">Daphnia pulex</name>
    <name type="common">Water flea</name>
    <dbReference type="NCBI Taxonomy" id="6669"/>
    <lineage>
        <taxon>Eukaryota</taxon>
        <taxon>Metazoa</taxon>
        <taxon>Ecdysozoa</taxon>
        <taxon>Arthropoda</taxon>
        <taxon>Crustacea</taxon>
        <taxon>Branchiopoda</taxon>
        <taxon>Diplostraca</taxon>
        <taxon>Cladocera</taxon>
        <taxon>Anomopoda</taxon>
        <taxon>Daphniidae</taxon>
        <taxon>Daphnia</taxon>
    </lineage>
</organism>
<dbReference type="OrthoDB" id="4327074at2759"/>
<keyword evidence="3" id="KW-1185">Reference proteome</keyword>
<dbReference type="AlphaFoldDB" id="E9I3I3"/>